<dbReference type="EMBL" id="CP144753">
    <property type="protein sequence ID" value="WVZ93904.1"/>
    <property type="molecule type" value="Genomic_DNA"/>
</dbReference>
<organism evidence="3 4">
    <name type="scientific">Paspalum notatum var. saurae</name>
    <dbReference type="NCBI Taxonomy" id="547442"/>
    <lineage>
        <taxon>Eukaryota</taxon>
        <taxon>Viridiplantae</taxon>
        <taxon>Streptophyta</taxon>
        <taxon>Embryophyta</taxon>
        <taxon>Tracheophyta</taxon>
        <taxon>Spermatophyta</taxon>
        <taxon>Magnoliopsida</taxon>
        <taxon>Liliopsida</taxon>
        <taxon>Poales</taxon>
        <taxon>Poaceae</taxon>
        <taxon>PACMAD clade</taxon>
        <taxon>Panicoideae</taxon>
        <taxon>Andropogonodae</taxon>
        <taxon>Paspaleae</taxon>
        <taxon>Paspalinae</taxon>
        <taxon>Paspalum</taxon>
    </lineage>
</organism>
<dbReference type="Proteomes" id="UP001341281">
    <property type="component" value="Chromosome 09"/>
</dbReference>
<evidence type="ECO:0000259" key="2">
    <source>
        <dbReference type="Pfam" id="PF26138"/>
    </source>
</evidence>
<feature type="region of interest" description="Disordered" evidence="1">
    <location>
        <begin position="356"/>
        <end position="415"/>
    </location>
</feature>
<protein>
    <recommendedName>
        <fullName evidence="2">DUF8040 domain-containing protein</fullName>
    </recommendedName>
</protein>
<feature type="domain" description="DUF8040" evidence="2">
    <location>
        <begin position="43"/>
        <end position="131"/>
    </location>
</feature>
<evidence type="ECO:0000313" key="3">
    <source>
        <dbReference type="EMBL" id="WVZ93904.1"/>
    </source>
</evidence>
<dbReference type="PANTHER" id="PTHR47624">
    <property type="entry name" value="OS01G0204900 PROTEIN"/>
    <property type="match status" value="1"/>
</dbReference>
<gene>
    <name evidence="3" type="ORF">U9M48_039854</name>
</gene>
<keyword evidence="4" id="KW-1185">Reference proteome</keyword>
<evidence type="ECO:0000313" key="4">
    <source>
        <dbReference type="Proteomes" id="UP001341281"/>
    </source>
</evidence>
<evidence type="ECO:0000256" key="1">
    <source>
        <dbReference type="SAM" id="MobiDB-lite"/>
    </source>
</evidence>
<dbReference type="InterPro" id="IPR058353">
    <property type="entry name" value="DUF8040"/>
</dbReference>
<feature type="compositionally biased region" description="Low complexity" evidence="1">
    <location>
        <begin position="394"/>
        <end position="404"/>
    </location>
</feature>
<feature type="non-terminal residue" evidence="3">
    <location>
        <position position="1"/>
    </location>
</feature>
<reference evidence="3 4" key="1">
    <citation type="submission" date="2024-02" db="EMBL/GenBank/DDBJ databases">
        <title>High-quality chromosome-scale genome assembly of Pensacola bahiagrass (Paspalum notatum Flugge var. saurae).</title>
        <authorList>
            <person name="Vega J.M."/>
            <person name="Podio M."/>
            <person name="Orjuela J."/>
            <person name="Siena L.A."/>
            <person name="Pessino S.C."/>
            <person name="Combes M.C."/>
            <person name="Mariac C."/>
            <person name="Albertini E."/>
            <person name="Pupilli F."/>
            <person name="Ortiz J.P.A."/>
            <person name="Leblanc O."/>
        </authorList>
    </citation>
    <scope>NUCLEOTIDE SEQUENCE [LARGE SCALE GENOMIC DNA]</scope>
    <source>
        <strain evidence="3">R1</strain>
        <tissue evidence="3">Leaf</tissue>
    </source>
</reference>
<dbReference type="PANTHER" id="PTHR47624:SF1">
    <property type="entry name" value="OS01G0204900 PROTEIN"/>
    <property type="match status" value="1"/>
</dbReference>
<dbReference type="AlphaFoldDB" id="A0AAQ3ULK0"/>
<proteinExistence type="predicted"/>
<dbReference type="Pfam" id="PF26138">
    <property type="entry name" value="DUF8040"/>
    <property type="match status" value="1"/>
</dbReference>
<sequence length="415" mass="47913">MEFNRKLAFMVACLVAYWAAIVSLSNRGNLVMYSIMERNRDRMKYLEKLYCGQDSDCVNLLRMSKHVFFKLCSKFRSMDALRDTWHCTIEEQVAMFLQTVGHKKKNRDIKFHFTRSGETVSRYFNEVLYAIGQLGPEMLRHRSMDVPAKIRNNQRFYPFFEDCIGAIDGTHIPCKVPATMADSFRVLVGKDLHMIPLSCDTPLIILMAFVFQKHMRKCRDFCLLTVKSVTIYEMAGNNVLWQPQEVEDLLLYFKENIQVSGKSLVLREKYGTHFTGKQVYYKYHKLKGEWKVILKAKSASGASFDDVQKKIIYDEIENGDKRAKYYNVPIPFYDDMEFVFSGKHATGEFSVLQTPFDHPSKLDEADSIGNRRATEEQVNGDIDPSQHYDSDTVPGSESPAAPAGPKHKSEEKEKR</sequence>
<accession>A0AAQ3ULK0</accession>
<name>A0AAQ3ULK0_PASNO</name>